<proteinExistence type="predicted"/>
<comment type="caution">
    <text evidence="3">The sequence shown here is derived from an EMBL/GenBank/DDBJ whole genome shotgun (WGS) entry which is preliminary data.</text>
</comment>
<keyword evidence="5" id="KW-1185">Reference proteome</keyword>
<dbReference type="EMBL" id="VSWC01000119">
    <property type="protein sequence ID" value="KAA1083141.1"/>
    <property type="molecule type" value="Genomic_DNA"/>
</dbReference>
<organism evidence="3 5">
    <name type="scientific">Puccinia graminis f. sp. tritici</name>
    <dbReference type="NCBI Taxonomy" id="56615"/>
    <lineage>
        <taxon>Eukaryota</taxon>
        <taxon>Fungi</taxon>
        <taxon>Dikarya</taxon>
        <taxon>Basidiomycota</taxon>
        <taxon>Pucciniomycotina</taxon>
        <taxon>Pucciniomycetes</taxon>
        <taxon>Pucciniales</taxon>
        <taxon>Pucciniaceae</taxon>
        <taxon>Puccinia</taxon>
    </lineage>
</organism>
<evidence type="ECO:0000313" key="5">
    <source>
        <dbReference type="Proteomes" id="UP000324748"/>
    </source>
</evidence>
<keyword evidence="2" id="KW-0812">Transmembrane</keyword>
<feature type="compositionally biased region" description="Polar residues" evidence="1">
    <location>
        <begin position="48"/>
        <end position="61"/>
    </location>
</feature>
<feature type="compositionally biased region" description="Polar residues" evidence="1">
    <location>
        <begin position="69"/>
        <end position="92"/>
    </location>
</feature>
<feature type="transmembrane region" description="Helical" evidence="2">
    <location>
        <begin position="211"/>
        <end position="229"/>
    </location>
</feature>
<keyword evidence="2" id="KW-0472">Membrane</keyword>
<evidence type="ECO:0000256" key="2">
    <source>
        <dbReference type="SAM" id="Phobius"/>
    </source>
</evidence>
<feature type="transmembrane region" description="Helical" evidence="2">
    <location>
        <begin position="154"/>
        <end position="171"/>
    </location>
</feature>
<protein>
    <submittedName>
        <fullName evidence="3">Uncharacterized protein</fullName>
    </submittedName>
</protein>
<reference evidence="5 6" key="1">
    <citation type="submission" date="2019-05" db="EMBL/GenBank/DDBJ databases">
        <title>Emergence of the Ug99 lineage of the wheat stem rust pathogen through somatic hybridization.</title>
        <authorList>
            <person name="Li F."/>
            <person name="Upadhyaya N.M."/>
            <person name="Sperschneider J."/>
            <person name="Matny O."/>
            <person name="Nguyen-Phuc H."/>
            <person name="Mago R."/>
            <person name="Raley C."/>
            <person name="Miller M.E."/>
            <person name="Silverstein K.A.T."/>
            <person name="Henningsen E."/>
            <person name="Hirsch C.D."/>
            <person name="Visser B."/>
            <person name="Pretorius Z.A."/>
            <person name="Steffenson B.J."/>
            <person name="Schwessinger B."/>
            <person name="Dodds P.N."/>
            <person name="Figueroa M."/>
        </authorList>
    </citation>
    <scope>NUCLEOTIDE SEQUENCE [LARGE SCALE GENOMIC DNA]</scope>
    <source>
        <strain evidence="3">21-0</strain>
        <strain evidence="4 6">Ug99</strain>
    </source>
</reference>
<dbReference type="EMBL" id="VDEP01000205">
    <property type="protein sequence ID" value="KAA1123933.1"/>
    <property type="molecule type" value="Genomic_DNA"/>
</dbReference>
<name>A0A5B0N1N8_PUCGR</name>
<feature type="region of interest" description="Disordered" evidence="1">
    <location>
        <begin position="46"/>
        <end position="141"/>
    </location>
</feature>
<evidence type="ECO:0000313" key="6">
    <source>
        <dbReference type="Proteomes" id="UP000325313"/>
    </source>
</evidence>
<dbReference type="AlphaFoldDB" id="A0A5B0N1N8"/>
<feature type="compositionally biased region" description="Polar residues" evidence="1">
    <location>
        <begin position="131"/>
        <end position="140"/>
    </location>
</feature>
<keyword evidence="2" id="KW-1133">Transmembrane helix</keyword>
<gene>
    <name evidence="3" type="ORF">PGT21_026179</name>
    <name evidence="4" type="ORF">PGTUg99_005324</name>
</gene>
<evidence type="ECO:0000313" key="4">
    <source>
        <dbReference type="EMBL" id="KAA1123933.1"/>
    </source>
</evidence>
<evidence type="ECO:0000313" key="3">
    <source>
        <dbReference type="EMBL" id="KAA1083141.1"/>
    </source>
</evidence>
<feature type="compositionally biased region" description="Basic and acidic residues" evidence="1">
    <location>
        <begin position="100"/>
        <end position="112"/>
    </location>
</feature>
<sequence length="231" mass="26738">MNRYQVRYHTAREELHRACDPTCPVYKLDMESLRDFDFKLVDLRKANESSPSEDTVSGTSDRLSRRTRASTQQQLTQISDSCLGDNNKSPAHQDSPPAAHRRDVEASLDVRFRKSNQPKPSATIPRHMDNNTDGANQPNFDDNRDQMRKILKRAFSYIALCFIAAYLYLSWSDYTSTCMPPGVEYQFVRYLFKSLCSVIQSTWEGVLWLEAPPYICGMFFRALLIYLYFSL</sequence>
<dbReference type="Proteomes" id="UP000325313">
    <property type="component" value="Unassembled WGS sequence"/>
</dbReference>
<evidence type="ECO:0000256" key="1">
    <source>
        <dbReference type="SAM" id="MobiDB-lite"/>
    </source>
</evidence>
<dbReference type="Proteomes" id="UP000324748">
    <property type="component" value="Unassembled WGS sequence"/>
</dbReference>
<accession>A0A5B0N1N8</accession>